<dbReference type="InterPro" id="IPR036278">
    <property type="entry name" value="Sialidase_sf"/>
</dbReference>
<organism evidence="1 2">
    <name type="scientific">Paenibacillus hemerocallicola</name>
    <dbReference type="NCBI Taxonomy" id="1172614"/>
    <lineage>
        <taxon>Bacteria</taxon>
        <taxon>Bacillati</taxon>
        <taxon>Bacillota</taxon>
        <taxon>Bacilli</taxon>
        <taxon>Bacillales</taxon>
        <taxon>Paenibacillaceae</taxon>
        <taxon>Paenibacillus</taxon>
    </lineage>
</organism>
<protein>
    <submittedName>
        <fullName evidence="1">Exo-alpha-sialidase</fullName>
    </submittedName>
</protein>
<name>A0A5C4TE14_9BACL</name>
<dbReference type="Proteomes" id="UP000307943">
    <property type="component" value="Unassembled WGS sequence"/>
</dbReference>
<dbReference type="AlphaFoldDB" id="A0A5C4TE14"/>
<evidence type="ECO:0000313" key="1">
    <source>
        <dbReference type="EMBL" id="TNJ67268.1"/>
    </source>
</evidence>
<keyword evidence="2" id="KW-1185">Reference proteome</keyword>
<comment type="caution">
    <text evidence="1">The sequence shown here is derived from an EMBL/GenBank/DDBJ whole genome shotgun (WGS) entry which is preliminary data.</text>
</comment>
<gene>
    <name evidence="1" type="ORF">FE784_04690</name>
</gene>
<dbReference type="SUPFAM" id="SSF50939">
    <property type="entry name" value="Sialidases"/>
    <property type="match status" value="1"/>
</dbReference>
<sequence length="418" mass="46730">MMCEKSKASSGYDIRLDTICSGFVPGQVYCRTHPRAGIVKGEKPSIVLTMSPLDLTGSDVFYALTGMSSEDGGRTWSPPVEQPSLGRRALHDGLMEVICDFTPGWHEASGKLLGIGHTVTYKGDEIIRTIRKTAYAVYDPKSRVWTDWREMAVPSSLFASGAGSTQRFDLENGDILLPVYYLKSAKEPGIDRQFCCSTVVRCRFDGEALQYIEHGTELTVPKGRGYAEPSLTRFGGGFFLTLRADDHGAVTRSADGLHFGEPKQWTWDDGSDVLTYNTQQHWVTHSDGLFLVYTRKTDNNDHIFRHRAPLFIAEVDPERLCLVRSSERVLVPERGARLCNFGVVNVNERETWVTVSEWMQNGGASGKEMHRRLLLTHTAEELAPFESAPHMSGLISLWGADNSVYAARIEWDLPNRFV</sequence>
<proteinExistence type="predicted"/>
<evidence type="ECO:0000313" key="2">
    <source>
        <dbReference type="Proteomes" id="UP000307943"/>
    </source>
</evidence>
<dbReference type="OrthoDB" id="833750at2"/>
<accession>A0A5C4TE14</accession>
<dbReference type="EMBL" id="VDCQ01000005">
    <property type="protein sequence ID" value="TNJ67268.1"/>
    <property type="molecule type" value="Genomic_DNA"/>
</dbReference>
<dbReference type="RefSeq" id="WP_139600983.1">
    <property type="nucleotide sequence ID" value="NZ_VDCQ01000005.1"/>
</dbReference>
<reference evidence="1 2" key="1">
    <citation type="submission" date="2019-05" db="EMBL/GenBank/DDBJ databases">
        <title>We sequenced the genome of Paenibacillus hemerocallicola KCTC 33185 for further insight into its adaptation and study the phylogeny of Paenibacillus.</title>
        <authorList>
            <person name="Narsing Rao M.P."/>
        </authorList>
    </citation>
    <scope>NUCLEOTIDE SEQUENCE [LARGE SCALE GENOMIC DNA]</scope>
    <source>
        <strain evidence="1 2">KCTC 33185</strain>
    </source>
</reference>